<dbReference type="GeneID" id="35118521"/>
<dbReference type="Proteomes" id="UP000232133">
    <property type="component" value="Chromosome"/>
</dbReference>
<dbReference type="AlphaFoldDB" id="A0A2H4U6A4"/>
<evidence type="ECO:0000313" key="2">
    <source>
        <dbReference type="Proteomes" id="UP000232133"/>
    </source>
</evidence>
<reference evidence="1 2" key="1">
    <citation type="submission" date="2016-10" db="EMBL/GenBank/DDBJ databases">
        <authorList>
            <person name="Varghese N."/>
        </authorList>
    </citation>
    <scope>NUCLEOTIDE SEQUENCE [LARGE SCALE GENOMIC DNA]</scope>
    <source>
        <strain evidence="1 2">KB11</strain>
    </source>
</reference>
<dbReference type="EMBL" id="CP017803">
    <property type="protein sequence ID" value="ATZ59649.1"/>
    <property type="molecule type" value="Genomic_DNA"/>
</dbReference>
<protein>
    <submittedName>
        <fullName evidence="1">Uncharacterized protein</fullName>
    </submittedName>
</protein>
<evidence type="ECO:0000313" key="1">
    <source>
        <dbReference type="EMBL" id="ATZ59649.1"/>
    </source>
</evidence>
<accession>A0A2H4U6A4</accession>
<sequence>MKVRALKSDDKFLENMPQELMDELINLREPIPMRIRVMVMDYCPNFNRKRSDVVGEDEKLIKDIRQERVVAKSLEGVKAREYHNNFALEFIEKHPQFAPIIKEIKYIDI</sequence>
<proteinExistence type="predicted"/>
<gene>
    <name evidence="1" type="ORF">BK798_04050</name>
</gene>
<organism evidence="1 2">
    <name type="scientific">Methanobrevibacter smithii</name>
    <dbReference type="NCBI Taxonomy" id="2173"/>
    <lineage>
        <taxon>Archaea</taxon>
        <taxon>Methanobacteriati</taxon>
        <taxon>Methanobacteriota</taxon>
        <taxon>Methanomada group</taxon>
        <taxon>Methanobacteria</taxon>
        <taxon>Methanobacteriales</taxon>
        <taxon>Methanobacteriaceae</taxon>
        <taxon>Methanobrevibacter</taxon>
    </lineage>
</organism>
<dbReference type="RefSeq" id="WP_100815424.1">
    <property type="nucleotide sequence ID" value="NZ_CP017803.1"/>
</dbReference>
<name>A0A2H4U6A4_METSM</name>